<keyword evidence="2" id="KW-1185">Reference proteome</keyword>
<accession>A0A8R1TV71</accession>
<dbReference type="EMBL" id="CMVM020000150">
    <property type="status" value="NOT_ANNOTATED_CDS"/>
    <property type="molecule type" value="Genomic_DNA"/>
</dbReference>
<name>A0A8R1TV71_ONCVO</name>
<organism evidence="1 2">
    <name type="scientific">Onchocerca volvulus</name>
    <dbReference type="NCBI Taxonomy" id="6282"/>
    <lineage>
        <taxon>Eukaryota</taxon>
        <taxon>Metazoa</taxon>
        <taxon>Ecdysozoa</taxon>
        <taxon>Nematoda</taxon>
        <taxon>Chromadorea</taxon>
        <taxon>Rhabditida</taxon>
        <taxon>Spirurina</taxon>
        <taxon>Spiruromorpha</taxon>
        <taxon>Filarioidea</taxon>
        <taxon>Onchocercidae</taxon>
        <taxon>Onchocerca</taxon>
    </lineage>
</organism>
<dbReference type="Proteomes" id="UP000024404">
    <property type="component" value="Unassembled WGS sequence"/>
</dbReference>
<proteinExistence type="predicted"/>
<evidence type="ECO:0000313" key="1">
    <source>
        <dbReference type="EnsemblMetazoa" id="OVOC5199.1"/>
    </source>
</evidence>
<protein>
    <submittedName>
        <fullName evidence="1">Uncharacterized protein</fullName>
    </submittedName>
</protein>
<reference evidence="2" key="1">
    <citation type="submission" date="2013-10" db="EMBL/GenBank/DDBJ databases">
        <title>Genome sequencing of Onchocerca volvulus.</title>
        <authorList>
            <person name="Cotton J."/>
            <person name="Tsai J."/>
            <person name="Stanley E."/>
            <person name="Tracey A."/>
            <person name="Holroyd N."/>
            <person name="Lustigman S."/>
            <person name="Berriman M."/>
        </authorList>
    </citation>
    <scope>NUCLEOTIDE SEQUENCE</scope>
</reference>
<sequence length="77" mass="8577">MGGNENSGKLKELEYNSFESQNGKTCPALCTRISVTNYTSKKTISTNSCEICHIPPPKLRRKNLLQQSQQFSTPSIV</sequence>
<reference evidence="1" key="2">
    <citation type="submission" date="2022-06" db="UniProtKB">
        <authorList>
            <consortium name="EnsemblMetazoa"/>
        </authorList>
    </citation>
    <scope>IDENTIFICATION</scope>
</reference>
<evidence type="ECO:0000313" key="2">
    <source>
        <dbReference type="Proteomes" id="UP000024404"/>
    </source>
</evidence>
<dbReference type="EnsemblMetazoa" id="OVOC5199.1">
    <property type="protein sequence ID" value="OVOC5199.1"/>
    <property type="gene ID" value="WBGene00242008"/>
</dbReference>
<dbReference type="AlphaFoldDB" id="A0A8R1TV71"/>